<dbReference type="InterPro" id="IPR025519">
    <property type="entry name" value="DUF4407"/>
</dbReference>
<keyword evidence="1" id="KW-0175">Coiled coil</keyword>
<evidence type="ECO:0000313" key="5">
    <source>
        <dbReference type="Proteomes" id="UP000198583"/>
    </source>
</evidence>
<proteinExistence type="predicted"/>
<dbReference type="RefSeq" id="WP_093599033.1">
    <property type="nucleotide sequence ID" value="NZ_FOYL01000006.1"/>
</dbReference>
<dbReference type="EMBL" id="FOYL01000006">
    <property type="protein sequence ID" value="SFR22908.1"/>
    <property type="molecule type" value="Genomic_DNA"/>
</dbReference>
<dbReference type="AlphaFoldDB" id="A0A1I6EZ08"/>
<dbReference type="STRING" id="84724.SAMN04488564_106409"/>
<evidence type="ECO:0000256" key="2">
    <source>
        <dbReference type="SAM" id="MobiDB-lite"/>
    </source>
</evidence>
<reference evidence="5" key="1">
    <citation type="submission" date="2016-10" db="EMBL/GenBank/DDBJ databases">
        <authorList>
            <person name="Varghese N."/>
            <person name="Submissions S."/>
        </authorList>
    </citation>
    <scope>NUCLEOTIDE SEQUENCE [LARGE SCALE GENOMIC DNA]</scope>
    <source>
        <strain evidence="5">DSM 44232</strain>
    </source>
</reference>
<feature type="coiled-coil region" evidence="1">
    <location>
        <begin position="270"/>
        <end position="297"/>
    </location>
</feature>
<evidence type="ECO:0008006" key="6">
    <source>
        <dbReference type="Google" id="ProtNLM"/>
    </source>
</evidence>
<evidence type="ECO:0000256" key="1">
    <source>
        <dbReference type="SAM" id="Coils"/>
    </source>
</evidence>
<dbReference type="OrthoDB" id="594406at2"/>
<keyword evidence="3" id="KW-1133">Transmembrane helix</keyword>
<keyword evidence="3" id="KW-0812">Transmembrane</keyword>
<feature type="transmembrane region" description="Helical" evidence="3">
    <location>
        <begin position="56"/>
        <end position="79"/>
    </location>
</feature>
<protein>
    <recommendedName>
        <fullName evidence="6">DUF4407 domain-containing protein</fullName>
    </recommendedName>
</protein>
<accession>A0A1I6EZ08</accession>
<feature type="transmembrane region" description="Helical" evidence="3">
    <location>
        <begin position="29"/>
        <end position="50"/>
    </location>
</feature>
<feature type="transmembrane region" description="Helical" evidence="3">
    <location>
        <begin position="91"/>
        <end position="115"/>
    </location>
</feature>
<keyword evidence="3" id="KW-0472">Membrane</keyword>
<keyword evidence="5" id="KW-1185">Reference proteome</keyword>
<evidence type="ECO:0000256" key="3">
    <source>
        <dbReference type="SAM" id="Phobius"/>
    </source>
</evidence>
<organism evidence="4 5">
    <name type="scientific">Lentzea waywayandensis</name>
    <dbReference type="NCBI Taxonomy" id="84724"/>
    <lineage>
        <taxon>Bacteria</taxon>
        <taxon>Bacillati</taxon>
        <taxon>Actinomycetota</taxon>
        <taxon>Actinomycetes</taxon>
        <taxon>Pseudonocardiales</taxon>
        <taxon>Pseudonocardiaceae</taxon>
        <taxon>Lentzea</taxon>
    </lineage>
</organism>
<evidence type="ECO:0000313" key="4">
    <source>
        <dbReference type="EMBL" id="SFR22908.1"/>
    </source>
</evidence>
<gene>
    <name evidence="4" type="ORF">SAMN04488564_106409</name>
</gene>
<dbReference type="Pfam" id="PF14362">
    <property type="entry name" value="DUF4407"/>
    <property type="match status" value="1"/>
</dbReference>
<sequence>MSLRHALAVLAGARPEILTKAPGDLTKQAVMGGVLLSTASLAGVAAFFALSSTLELAWWIAVPSALVWFVIVLNLDRLLVVTLNTVSGWKVVWVAVPRVLMAAVIGTVVATPLVLRIFQPEINAELENMRFEAAAQVQVKVKDAYRQVDELEKQDKELRDIIDGRNPISVSSDADVKALQAAYDKAQDTYLKADGDAQCELDGKCGTGVPGVGESYNSKKAAADRALRARDDAKRKLDDKIAEVTKRVQDGSSSAAEDAKKKIGPVQSDLAIAQERKRKAEQQALDAQQLNKGLLARLEALDRLTDGHASATAAKWSLSLLFFLIEVLPVITKLLTMFGSRTLYDRVLERHDGDDNHLDEVRSAAKRQQDEVEADAVLQLAKQKSDAQVRTAQAAVDELVVQQSRIAMNAIHVWAEVAKLRSDEQLDEWYREHVGSHVPSRRGPSPAMSTTLPAFSPVEPAEITAEMPKVNGSNPASQHHQP</sequence>
<name>A0A1I6EZ08_9PSEU</name>
<dbReference type="Proteomes" id="UP000198583">
    <property type="component" value="Unassembled WGS sequence"/>
</dbReference>
<feature type="coiled-coil region" evidence="1">
    <location>
        <begin position="134"/>
        <end position="161"/>
    </location>
</feature>
<feature type="compositionally biased region" description="Polar residues" evidence="2">
    <location>
        <begin position="471"/>
        <end position="482"/>
    </location>
</feature>
<feature type="region of interest" description="Disordered" evidence="2">
    <location>
        <begin position="435"/>
        <end position="482"/>
    </location>
</feature>